<reference evidence="1" key="1">
    <citation type="submission" date="2019-12" db="EMBL/GenBank/DDBJ databases">
        <title>Comparative genomics gives insights into the taxonomy of the Azoarcus-Aromatoleum group and reveals separate origins of nif in the plant-associated Azoarcus and non-plant-associated Aromatoleum sub-groups.</title>
        <authorList>
            <person name="Lafos M."/>
            <person name="Maluk M."/>
            <person name="Batista M."/>
            <person name="Junghare M."/>
            <person name="Carmona M."/>
            <person name="Faoro H."/>
            <person name="Cruz L.M."/>
            <person name="Battistoni F."/>
            <person name="De Souza E."/>
            <person name="Pedrosa F."/>
            <person name="Chen W.-M."/>
            <person name="Poole P.S."/>
            <person name="Dixon R.A."/>
            <person name="James E.K."/>
        </authorList>
    </citation>
    <scope>NUCLEOTIDE SEQUENCE</scope>
    <source>
        <strain evidence="1">NSC3</strain>
    </source>
</reference>
<gene>
    <name evidence="1" type="ORF">GPA21_18040</name>
</gene>
<accession>A0A972F9L3</accession>
<dbReference type="InterPro" id="IPR010352">
    <property type="entry name" value="DUF945"/>
</dbReference>
<evidence type="ECO:0000313" key="2">
    <source>
        <dbReference type="Proteomes" id="UP000599523"/>
    </source>
</evidence>
<dbReference type="Proteomes" id="UP000599523">
    <property type="component" value="Unassembled WGS sequence"/>
</dbReference>
<dbReference type="Pfam" id="PF06097">
    <property type="entry name" value="DUF945"/>
    <property type="match status" value="2"/>
</dbReference>
<comment type="caution">
    <text evidence="1">The sequence shown here is derived from an EMBL/GenBank/DDBJ whole genome shotgun (WGS) entry which is preliminary data.</text>
</comment>
<keyword evidence="2" id="KW-1185">Reference proteome</keyword>
<protein>
    <submittedName>
        <fullName evidence="1">DUF945 family protein</fullName>
    </submittedName>
</protein>
<proteinExistence type="predicted"/>
<sequence>MSKPLILVVGVAVLTAGAFVGTSRIVGGVVADEVAAFESSLAAMDNVQVNRLDYSRRLFDGTLDYDLVVRVLPGDPLYPEMYELLGSAVDAGLRIDGRFDVKHGPWLGDGAGFGLARATGGMALPEALRAALPNYPGQRPLIAATAEMNLSREVDMHLAGTDYRGRVVPPDASTSGNLVFAGLDARAVFGSALDAVRWSVRLEELSLEIAEEERIASAMRNFSFSGDVRRRGPGWTGSAELGLGGWTIDSDEADAALGDTRLRAELGIRKASDGQDRQAMKLDGSVTSFDIALKGRESGEVRIGRMRVEGDALREWHSLWTGTGAFSVDGVKVAGEGYVTELASLSASSNTIARDGVVDQTVDLDIGTITVNGLALGKGRMRTVASGFDGDGLDALLGVLERVGYDESAFSRPDIEAGLRSALEGILSRQPAIAIDPLAFEFKQPDDASARVVVGFRGQPGLSIDNPFALIERLDVEAGFSLRFDAMRELVRIGLEIESIAAREAGEVVRSAEEIAREVDERFDGLMLMAGQVPYLQVGADGVSMSASFREGQLTINGEAVDDATGLAAFGGLSSLFGGGDTPESAGGDAPDLDWSAQGMFGNVQLSAGFDPDPHEVSVMAGGTDWLEHELGWECVGYVNATQPDVVLDYAAGDWPLHIYAESDEDTTLIVRAPDGEWYCNDDDRGLDPGLAFESPDSGRYVIWVGTYSDSPAQTTLSISELAP</sequence>
<evidence type="ECO:0000313" key="1">
    <source>
        <dbReference type="EMBL" id="NMG04856.1"/>
    </source>
</evidence>
<dbReference type="AlphaFoldDB" id="A0A972F9L3"/>
<name>A0A972F9L3_9RHOO</name>
<organism evidence="1 2">
    <name type="scientific">Azoarcus taiwanensis</name>
    <dbReference type="NCBI Taxonomy" id="666964"/>
    <lineage>
        <taxon>Bacteria</taxon>
        <taxon>Pseudomonadati</taxon>
        <taxon>Pseudomonadota</taxon>
        <taxon>Betaproteobacteria</taxon>
        <taxon>Rhodocyclales</taxon>
        <taxon>Zoogloeaceae</taxon>
        <taxon>Azoarcus</taxon>
    </lineage>
</organism>
<dbReference type="EMBL" id="WTVM01000164">
    <property type="protein sequence ID" value="NMG04856.1"/>
    <property type="molecule type" value="Genomic_DNA"/>
</dbReference>
<dbReference type="RefSeq" id="WP_168989489.1">
    <property type="nucleotide sequence ID" value="NZ_CAWPHM010000071.1"/>
</dbReference>